<dbReference type="GO" id="GO:0006098">
    <property type="term" value="P:pentose-phosphate shunt"/>
    <property type="evidence" value="ECO:0007669"/>
    <property type="project" value="UniProtKB-UniRule"/>
</dbReference>
<proteinExistence type="inferred from homology"/>
<dbReference type="GO" id="GO:0005975">
    <property type="term" value="P:carbohydrate metabolic process"/>
    <property type="evidence" value="ECO:0007669"/>
    <property type="project" value="InterPro"/>
</dbReference>
<dbReference type="GO" id="GO:0004801">
    <property type="term" value="F:transaldolase activity"/>
    <property type="evidence" value="ECO:0007669"/>
    <property type="project" value="UniProtKB-UniRule"/>
</dbReference>
<evidence type="ECO:0000256" key="1">
    <source>
        <dbReference type="ARBA" id="ARBA00003518"/>
    </source>
</evidence>
<evidence type="ECO:0000256" key="7">
    <source>
        <dbReference type="ARBA" id="ARBA00022679"/>
    </source>
</evidence>
<keyword evidence="9 11" id="KW-0704">Schiff base</keyword>
<feature type="active site" description="Schiff-base intermediate with substrate" evidence="11">
    <location>
        <position position="143"/>
    </location>
</feature>
<dbReference type="PANTHER" id="PTHR10683">
    <property type="entry name" value="TRANSALDOLASE"/>
    <property type="match status" value="1"/>
</dbReference>
<gene>
    <name evidence="11" type="primary">tal</name>
    <name evidence="12" type="ordered locus">Celf_1872</name>
</gene>
<dbReference type="EMBL" id="CP002666">
    <property type="protein sequence ID" value="AEE46002.1"/>
    <property type="molecule type" value="Genomic_DNA"/>
</dbReference>
<sequence length="380" mass="39782">MAPSSTPVERLTGAGVAIWLDDLSRERLRTGDLAGLVEDLGVVGVTTNPTIFASALAKGDAYDEQLRALAAAGADVDEAVFRITTDDVRAAADVLRPVYDRTDGVDGRVSIEVDPRLARDTDATTASAKALWSTVDRPNVLIKIPATVEGLPAITAVLAEGISVNVTLIFSLDRYRAVLDAFLAGLEQARANGHDLARIASVASFFVSRVDAAVDARLDALGTPEAAALRGRAAIANARLAYGVYQDVVAGERWQALAAAGAHPQRPLWASTGVKDPAYPDTLYVDELVVAGVVNTMPEATLRAVADHGGDGTDTVTGTQDEAGDVITRLRALGVDLDEVTTTLEQEGVQKFEASWAQLLETVRTGLSGASAQVAAGEAR</sequence>
<dbReference type="PROSITE" id="PS00958">
    <property type="entry name" value="TRANSALDOLASE_2"/>
    <property type="match status" value="1"/>
</dbReference>
<dbReference type="Gene3D" id="3.20.20.70">
    <property type="entry name" value="Aldolase class I"/>
    <property type="match status" value="1"/>
</dbReference>
<comment type="subcellular location">
    <subcellularLocation>
        <location evidence="2 11">Cytoplasm</location>
    </subcellularLocation>
</comment>
<protein>
    <recommendedName>
        <fullName evidence="5 11">Transaldolase</fullName>
        <ecNumber evidence="5 11">2.2.1.2</ecNumber>
    </recommendedName>
</protein>
<evidence type="ECO:0000256" key="9">
    <source>
        <dbReference type="ARBA" id="ARBA00023270"/>
    </source>
</evidence>
<dbReference type="STRING" id="590998.Celf_1872"/>
<dbReference type="AlphaFoldDB" id="F4GZ12"/>
<dbReference type="Pfam" id="PF00923">
    <property type="entry name" value="TAL_FSA"/>
    <property type="match status" value="1"/>
</dbReference>
<dbReference type="HOGENOM" id="CLU_050771_1_0_11"/>
<organism evidence="12 13">
    <name type="scientific">Cellulomonas fimi (strain ATCC 484 / DSM 20113 / JCM 1341 / CCUG 24087 / LMG 16345 / NBRC 15513 / NCIMB 8980 / NCTC 7547 / NRS-133)</name>
    <dbReference type="NCBI Taxonomy" id="590998"/>
    <lineage>
        <taxon>Bacteria</taxon>
        <taxon>Bacillati</taxon>
        <taxon>Actinomycetota</taxon>
        <taxon>Actinomycetes</taxon>
        <taxon>Micrococcales</taxon>
        <taxon>Cellulomonadaceae</taxon>
        <taxon>Cellulomonas</taxon>
    </lineage>
</organism>
<dbReference type="PROSITE" id="PS01054">
    <property type="entry name" value="TRANSALDOLASE_1"/>
    <property type="match status" value="1"/>
</dbReference>
<dbReference type="PANTHER" id="PTHR10683:SF31">
    <property type="entry name" value="TRANSALDOLASE"/>
    <property type="match status" value="1"/>
</dbReference>
<dbReference type="NCBIfam" id="TIGR00876">
    <property type="entry name" value="tal_mycobact"/>
    <property type="match status" value="1"/>
</dbReference>
<dbReference type="InterPro" id="IPR001585">
    <property type="entry name" value="TAL/FSA"/>
</dbReference>
<dbReference type="PIRSF" id="PIRSF036915">
    <property type="entry name" value="Trnald_Bac_Plnt"/>
    <property type="match status" value="1"/>
</dbReference>
<keyword evidence="13" id="KW-1185">Reference proteome</keyword>
<dbReference type="Proteomes" id="UP000008460">
    <property type="component" value="Chromosome"/>
</dbReference>
<accession>F4GZ12</accession>
<dbReference type="EC" id="2.2.1.2" evidence="5 11"/>
<comment type="pathway">
    <text evidence="3 11">Carbohydrate degradation; pentose phosphate pathway; D-glyceraldehyde 3-phosphate and beta-D-fructose 6-phosphate from D-ribose 5-phosphate and D-xylulose 5-phosphate (non-oxidative stage): step 2/3.</text>
</comment>
<evidence type="ECO:0000256" key="3">
    <source>
        <dbReference type="ARBA" id="ARBA00004857"/>
    </source>
</evidence>
<evidence type="ECO:0000313" key="13">
    <source>
        <dbReference type="Proteomes" id="UP000008460"/>
    </source>
</evidence>
<comment type="function">
    <text evidence="1 11">Transaldolase is important for the balance of metabolites in the pentose-phosphate pathway.</text>
</comment>
<comment type="catalytic activity">
    <reaction evidence="10 11">
        <text>D-sedoheptulose 7-phosphate + D-glyceraldehyde 3-phosphate = D-erythrose 4-phosphate + beta-D-fructose 6-phosphate</text>
        <dbReference type="Rhea" id="RHEA:17053"/>
        <dbReference type="ChEBI" id="CHEBI:16897"/>
        <dbReference type="ChEBI" id="CHEBI:57483"/>
        <dbReference type="ChEBI" id="CHEBI:57634"/>
        <dbReference type="ChEBI" id="CHEBI:59776"/>
        <dbReference type="EC" id="2.2.1.2"/>
    </reaction>
</comment>
<dbReference type="SUPFAM" id="SSF51569">
    <property type="entry name" value="Aldolase"/>
    <property type="match status" value="1"/>
</dbReference>
<evidence type="ECO:0000256" key="10">
    <source>
        <dbReference type="ARBA" id="ARBA00048810"/>
    </source>
</evidence>
<dbReference type="NCBIfam" id="NF002881">
    <property type="entry name" value="PRK03343.1"/>
    <property type="match status" value="1"/>
</dbReference>
<evidence type="ECO:0000256" key="2">
    <source>
        <dbReference type="ARBA" id="ARBA00004496"/>
    </source>
</evidence>
<dbReference type="InterPro" id="IPR018225">
    <property type="entry name" value="Transaldolase_AS"/>
</dbReference>
<dbReference type="eggNOG" id="COG0176">
    <property type="taxonomic scope" value="Bacteria"/>
</dbReference>
<evidence type="ECO:0000256" key="6">
    <source>
        <dbReference type="ARBA" id="ARBA00022490"/>
    </source>
</evidence>
<evidence type="ECO:0000256" key="11">
    <source>
        <dbReference type="HAMAP-Rule" id="MF_00493"/>
    </source>
</evidence>
<keyword evidence="6 11" id="KW-0963">Cytoplasm</keyword>
<evidence type="ECO:0000256" key="8">
    <source>
        <dbReference type="ARBA" id="ARBA00023126"/>
    </source>
</evidence>
<dbReference type="InterPro" id="IPR013785">
    <property type="entry name" value="Aldolase_TIM"/>
</dbReference>
<dbReference type="UniPathway" id="UPA00115">
    <property type="reaction ID" value="UER00414"/>
</dbReference>
<keyword evidence="8 11" id="KW-0570">Pentose shunt</keyword>
<dbReference type="InterPro" id="IPR004732">
    <property type="entry name" value="Transaldolase_2"/>
</dbReference>
<comment type="similarity">
    <text evidence="4 11">Belongs to the transaldolase family. Type 2 subfamily.</text>
</comment>
<evidence type="ECO:0000256" key="5">
    <source>
        <dbReference type="ARBA" id="ARBA00013151"/>
    </source>
</evidence>
<keyword evidence="7 11" id="KW-0808">Transferase</keyword>
<reference evidence="12 13" key="1">
    <citation type="submission" date="2011-04" db="EMBL/GenBank/DDBJ databases">
        <title>Complete sequence of Cellulomonas fimi ATCC 484.</title>
        <authorList>
            <consortium name="US DOE Joint Genome Institute"/>
            <person name="Lucas S."/>
            <person name="Han J."/>
            <person name="Lapidus A."/>
            <person name="Cheng J.-F."/>
            <person name="Goodwin L."/>
            <person name="Pitluck S."/>
            <person name="Peters L."/>
            <person name="Chertkov O."/>
            <person name="Detter J.C."/>
            <person name="Han C."/>
            <person name="Tapia R."/>
            <person name="Land M."/>
            <person name="Hauser L."/>
            <person name="Kyrpides N."/>
            <person name="Ivanova N."/>
            <person name="Ovchinnikova G."/>
            <person name="Pagani I."/>
            <person name="Mead D."/>
            <person name="Brumm P."/>
            <person name="Woyke T."/>
        </authorList>
    </citation>
    <scope>NUCLEOTIDE SEQUENCE [LARGE SCALE GENOMIC DNA]</scope>
    <source>
        <strain evidence="13">ATCC 484 / DSM 20113 / JCM 1341 / NBRC 15513 / NCIMB 8980 / NCTC 7547</strain>
    </source>
</reference>
<evidence type="ECO:0000313" key="12">
    <source>
        <dbReference type="EMBL" id="AEE46002.1"/>
    </source>
</evidence>
<dbReference type="HAMAP" id="MF_00493">
    <property type="entry name" value="Transaldolase_2"/>
    <property type="match status" value="1"/>
</dbReference>
<name>F4GZ12_CELFA</name>
<dbReference type="GO" id="GO:0005737">
    <property type="term" value="C:cytoplasm"/>
    <property type="evidence" value="ECO:0007669"/>
    <property type="project" value="UniProtKB-SubCell"/>
</dbReference>
<dbReference type="KEGG" id="cfi:Celf_1872"/>
<dbReference type="RefSeq" id="WP_013771028.1">
    <property type="nucleotide sequence ID" value="NC_015514.1"/>
</dbReference>
<evidence type="ECO:0000256" key="4">
    <source>
        <dbReference type="ARBA" id="ARBA00008426"/>
    </source>
</evidence>
<dbReference type="CDD" id="cd00955">
    <property type="entry name" value="Transaldolase_like"/>
    <property type="match status" value="1"/>
</dbReference>